<organism evidence="2 3">
    <name type="scientific">Ajellomyces capsulatus (strain H88)</name>
    <name type="common">Darling's disease fungus</name>
    <name type="synonym">Histoplasma capsulatum</name>
    <dbReference type="NCBI Taxonomy" id="544711"/>
    <lineage>
        <taxon>Eukaryota</taxon>
        <taxon>Fungi</taxon>
        <taxon>Dikarya</taxon>
        <taxon>Ascomycota</taxon>
        <taxon>Pezizomycotina</taxon>
        <taxon>Eurotiomycetes</taxon>
        <taxon>Eurotiomycetidae</taxon>
        <taxon>Onygenales</taxon>
        <taxon>Ajellomycetaceae</taxon>
        <taxon>Histoplasma</taxon>
    </lineage>
</organism>
<accession>A0A8A1LFR0</accession>
<protein>
    <recommendedName>
        <fullName evidence="4">LEA domain-containing protein</fullName>
    </recommendedName>
</protein>
<feature type="region of interest" description="Disordered" evidence="1">
    <location>
        <begin position="78"/>
        <end position="105"/>
    </location>
</feature>
<dbReference type="Proteomes" id="UP000663419">
    <property type="component" value="Chromosome 2"/>
</dbReference>
<evidence type="ECO:0000256" key="1">
    <source>
        <dbReference type="SAM" id="MobiDB-lite"/>
    </source>
</evidence>
<proteinExistence type="predicted"/>
<evidence type="ECO:0000313" key="2">
    <source>
        <dbReference type="EMBL" id="QSS52711.1"/>
    </source>
</evidence>
<gene>
    <name evidence="2" type="ORF">I7I53_08439</name>
</gene>
<evidence type="ECO:0000313" key="3">
    <source>
        <dbReference type="Proteomes" id="UP000663419"/>
    </source>
</evidence>
<reference evidence="2" key="1">
    <citation type="submission" date="2021-01" db="EMBL/GenBank/DDBJ databases">
        <title>Chromosome-level genome assembly of a human fungal pathogen reveals clustering of transcriptionally co-regulated genes.</title>
        <authorList>
            <person name="Voorhies M."/>
            <person name="Cohen S."/>
            <person name="Shea T.P."/>
            <person name="Petrus S."/>
            <person name="Munoz J.F."/>
            <person name="Poplawski S."/>
            <person name="Goldman W.E."/>
            <person name="Michael T."/>
            <person name="Cuomo C.A."/>
            <person name="Sil A."/>
            <person name="Beyhan S."/>
        </authorList>
    </citation>
    <scope>NUCLEOTIDE SEQUENCE</scope>
    <source>
        <strain evidence="2">H88</strain>
    </source>
</reference>
<evidence type="ECO:0008006" key="4">
    <source>
        <dbReference type="Google" id="ProtNLM"/>
    </source>
</evidence>
<name>A0A8A1LFR0_AJEC8</name>
<dbReference type="VEuPathDB" id="FungiDB:I7I53_08439"/>
<dbReference type="AlphaFoldDB" id="A0A8A1LFR0"/>
<dbReference type="EMBL" id="CP069103">
    <property type="protein sequence ID" value="QSS52711.1"/>
    <property type="molecule type" value="Genomic_DNA"/>
</dbReference>
<sequence>MIKMPFLVRVTPVTRAALRPATSVAVVRPTCFSTSTRKAEKGPIQATMETLKKADRLVSDAAVKGIETGEKATHRIRDTIGGKSGKVEGEVSQFRDRAGDKASELKDEAKARAEYLKQKANEESEEATGKA</sequence>